<evidence type="ECO:0008006" key="3">
    <source>
        <dbReference type="Google" id="ProtNLM"/>
    </source>
</evidence>
<sequence>MAIFLYPLYSKNIQKNQWGSGFMLSKIFDKKINFPKRFAQDSIFVAKELKKLKKIFDKDNGSPTKMSLDDFNRLWIKGEDNELYLRYSPEHLTIARIELKNTGKGTGTEVLKWLKKYAISKGFKYIIVEAVSTNEMANFCQYHKFEPVPALTTNTKFHNGNWRLNID</sequence>
<dbReference type="EMBL" id="AWSJ01000287">
    <property type="protein sequence ID" value="ERI07216.1"/>
    <property type="molecule type" value="Genomic_DNA"/>
</dbReference>
<accession>U1Y8Q9</accession>
<gene>
    <name evidence="1" type="ORF">HMPREF0083_04687</name>
</gene>
<evidence type="ECO:0000313" key="1">
    <source>
        <dbReference type="EMBL" id="ERI07216.1"/>
    </source>
</evidence>
<dbReference type="SUPFAM" id="SSF55729">
    <property type="entry name" value="Acyl-CoA N-acyltransferases (Nat)"/>
    <property type="match status" value="1"/>
</dbReference>
<keyword evidence="2" id="KW-1185">Reference proteome</keyword>
<dbReference type="STRING" id="649747.HMPREF0083_04687"/>
<comment type="caution">
    <text evidence="1">The sequence shown here is derived from an EMBL/GenBank/DDBJ whole genome shotgun (WGS) entry which is preliminary data.</text>
</comment>
<dbReference type="InterPro" id="IPR016181">
    <property type="entry name" value="Acyl_CoA_acyltransferase"/>
</dbReference>
<reference evidence="1 2" key="1">
    <citation type="submission" date="2013-08" db="EMBL/GenBank/DDBJ databases">
        <authorList>
            <person name="Weinstock G."/>
            <person name="Sodergren E."/>
            <person name="Wylie T."/>
            <person name="Fulton L."/>
            <person name="Fulton R."/>
            <person name="Fronick C."/>
            <person name="O'Laughlin M."/>
            <person name="Godfrey J."/>
            <person name="Miner T."/>
            <person name="Herter B."/>
            <person name="Appelbaum E."/>
            <person name="Cordes M."/>
            <person name="Lek S."/>
            <person name="Wollam A."/>
            <person name="Pepin K.H."/>
            <person name="Palsikar V.B."/>
            <person name="Mitreva M."/>
            <person name="Wilson R.K."/>
        </authorList>
    </citation>
    <scope>NUCLEOTIDE SEQUENCE [LARGE SCALE GENOMIC DNA]</scope>
    <source>
        <strain evidence="1 2">ATCC 12856</strain>
    </source>
</reference>
<organism evidence="1 2">
    <name type="scientific">Aneurinibacillus aneurinilyticus ATCC 12856</name>
    <dbReference type="NCBI Taxonomy" id="649747"/>
    <lineage>
        <taxon>Bacteria</taxon>
        <taxon>Bacillati</taxon>
        <taxon>Bacillota</taxon>
        <taxon>Bacilli</taxon>
        <taxon>Bacillales</taxon>
        <taxon>Paenibacillaceae</taxon>
        <taxon>Aneurinibacillus group</taxon>
        <taxon>Aneurinibacillus</taxon>
    </lineage>
</organism>
<name>U1Y8Q9_ANEAE</name>
<protein>
    <recommendedName>
        <fullName evidence="3">N-acetyltransferase domain-containing protein</fullName>
    </recommendedName>
</protein>
<dbReference type="Gene3D" id="3.40.630.30">
    <property type="match status" value="1"/>
</dbReference>
<dbReference type="Proteomes" id="UP000016511">
    <property type="component" value="Unassembled WGS sequence"/>
</dbReference>
<dbReference type="HOGENOM" id="CLU_1591201_0_0_9"/>
<proteinExistence type="predicted"/>
<evidence type="ECO:0000313" key="2">
    <source>
        <dbReference type="Proteomes" id="UP000016511"/>
    </source>
</evidence>
<dbReference type="AlphaFoldDB" id="U1Y8Q9"/>
<dbReference type="PATRIC" id="fig|649747.3.peg.4218"/>